<protein>
    <submittedName>
        <fullName evidence="1">Uncharacterized protein</fullName>
    </submittedName>
</protein>
<organism evidence="1 2">
    <name type="scientific">Candidatus Scatousia excrementigallinarum</name>
    <dbReference type="NCBI Taxonomy" id="2840935"/>
    <lineage>
        <taxon>Bacteria</taxon>
        <taxon>Candidatus Scatousia</taxon>
    </lineage>
</organism>
<gene>
    <name evidence="1" type="ORF">IAC10_14395</name>
</gene>
<proteinExistence type="predicted"/>
<evidence type="ECO:0000313" key="1">
    <source>
        <dbReference type="EMBL" id="HIS37790.1"/>
    </source>
</evidence>
<evidence type="ECO:0000313" key="2">
    <source>
        <dbReference type="Proteomes" id="UP000823928"/>
    </source>
</evidence>
<accession>A0A9D1JQ12</accession>
<name>A0A9D1JQ12_9BACT</name>
<comment type="caution">
    <text evidence="1">The sequence shown here is derived from an EMBL/GenBank/DDBJ whole genome shotgun (WGS) entry which is preliminary data.</text>
</comment>
<sequence length="48" mass="5282">MENLNIKSIETYTENETPKTKVIISDKCSEKEIILEGTGSLKAAVIKA</sequence>
<dbReference type="AlphaFoldDB" id="A0A9D1JQ12"/>
<reference evidence="1" key="1">
    <citation type="submission" date="2020-10" db="EMBL/GenBank/DDBJ databases">
        <authorList>
            <person name="Gilroy R."/>
        </authorList>
    </citation>
    <scope>NUCLEOTIDE SEQUENCE</scope>
    <source>
        <strain evidence="1">6276</strain>
    </source>
</reference>
<dbReference type="EMBL" id="DVIU01000294">
    <property type="protein sequence ID" value="HIS37790.1"/>
    <property type="molecule type" value="Genomic_DNA"/>
</dbReference>
<dbReference type="Proteomes" id="UP000823928">
    <property type="component" value="Unassembled WGS sequence"/>
</dbReference>
<reference evidence="1" key="2">
    <citation type="journal article" date="2021" name="PeerJ">
        <title>Extensive microbial diversity within the chicken gut microbiome revealed by metagenomics and culture.</title>
        <authorList>
            <person name="Gilroy R."/>
            <person name="Ravi A."/>
            <person name="Getino M."/>
            <person name="Pursley I."/>
            <person name="Horton D.L."/>
            <person name="Alikhan N.F."/>
            <person name="Baker D."/>
            <person name="Gharbi K."/>
            <person name="Hall N."/>
            <person name="Watson M."/>
            <person name="Adriaenssens E.M."/>
            <person name="Foster-Nyarko E."/>
            <person name="Jarju S."/>
            <person name="Secka A."/>
            <person name="Antonio M."/>
            <person name="Oren A."/>
            <person name="Chaudhuri R.R."/>
            <person name="La Ragione R."/>
            <person name="Hildebrand F."/>
            <person name="Pallen M.J."/>
        </authorList>
    </citation>
    <scope>NUCLEOTIDE SEQUENCE</scope>
    <source>
        <strain evidence="1">6276</strain>
    </source>
</reference>